<keyword evidence="1" id="KW-0812">Transmembrane</keyword>
<sequence>MSQPPTPRSAGETWPPLGRASRRNGFGLISLGLAVLGFATGWVRGLVPVSVALGVAAVLFGVFGCLRISRGEATNTAVTVAGLALGAGVAVVSMIAVYA</sequence>
<reference evidence="3" key="1">
    <citation type="journal article" date="2019" name="Int. J. Syst. Evol. Microbiol.">
        <title>The Global Catalogue of Microorganisms (GCM) 10K type strain sequencing project: providing services to taxonomists for standard genome sequencing and annotation.</title>
        <authorList>
            <consortium name="The Broad Institute Genomics Platform"/>
            <consortium name="The Broad Institute Genome Sequencing Center for Infectious Disease"/>
            <person name="Wu L."/>
            <person name="Ma J."/>
        </authorList>
    </citation>
    <scope>NUCLEOTIDE SEQUENCE [LARGE SCALE GENOMIC DNA]</scope>
    <source>
        <strain evidence="3">JCM 18303</strain>
    </source>
</reference>
<feature type="transmembrane region" description="Helical" evidence="1">
    <location>
        <begin position="49"/>
        <end position="66"/>
    </location>
</feature>
<keyword evidence="3" id="KW-1185">Reference proteome</keyword>
<evidence type="ECO:0008006" key="4">
    <source>
        <dbReference type="Google" id="ProtNLM"/>
    </source>
</evidence>
<feature type="transmembrane region" description="Helical" evidence="1">
    <location>
        <begin position="25"/>
        <end position="43"/>
    </location>
</feature>
<proteinExistence type="predicted"/>
<evidence type="ECO:0000313" key="2">
    <source>
        <dbReference type="EMBL" id="GAA5151279.1"/>
    </source>
</evidence>
<feature type="transmembrane region" description="Helical" evidence="1">
    <location>
        <begin position="78"/>
        <end position="98"/>
    </location>
</feature>
<accession>A0ABP9PS26</accession>
<dbReference type="Proteomes" id="UP001428817">
    <property type="component" value="Unassembled WGS sequence"/>
</dbReference>
<evidence type="ECO:0000313" key="3">
    <source>
        <dbReference type="Proteomes" id="UP001428817"/>
    </source>
</evidence>
<evidence type="ECO:0000256" key="1">
    <source>
        <dbReference type="SAM" id="Phobius"/>
    </source>
</evidence>
<organism evidence="2 3">
    <name type="scientific">Pseudonocardia eucalypti</name>
    <dbReference type="NCBI Taxonomy" id="648755"/>
    <lineage>
        <taxon>Bacteria</taxon>
        <taxon>Bacillati</taxon>
        <taxon>Actinomycetota</taxon>
        <taxon>Actinomycetes</taxon>
        <taxon>Pseudonocardiales</taxon>
        <taxon>Pseudonocardiaceae</taxon>
        <taxon>Pseudonocardia</taxon>
    </lineage>
</organism>
<keyword evidence="1" id="KW-0472">Membrane</keyword>
<gene>
    <name evidence="2" type="ORF">GCM10023321_18050</name>
</gene>
<comment type="caution">
    <text evidence="2">The sequence shown here is derived from an EMBL/GenBank/DDBJ whole genome shotgun (WGS) entry which is preliminary data.</text>
</comment>
<protein>
    <recommendedName>
        <fullName evidence="4">DUF4190 domain-containing protein</fullName>
    </recommendedName>
</protein>
<dbReference type="EMBL" id="BAABJP010000007">
    <property type="protein sequence ID" value="GAA5151279.1"/>
    <property type="molecule type" value="Genomic_DNA"/>
</dbReference>
<keyword evidence="1" id="KW-1133">Transmembrane helix</keyword>
<dbReference type="RefSeq" id="WP_185064515.1">
    <property type="nucleotide sequence ID" value="NZ_BAABJP010000007.1"/>
</dbReference>
<name>A0ABP9PS26_9PSEU</name>